<dbReference type="EMBL" id="JAVRIC010000008">
    <property type="protein sequence ID" value="MDT0497208.1"/>
    <property type="molecule type" value="Genomic_DNA"/>
</dbReference>
<feature type="transmembrane region" description="Helical" evidence="1">
    <location>
        <begin position="76"/>
        <end position="98"/>
    </location>
</feature>
<feature type="transmembrane region" description="Helical" evidence="1">
    <location>
        <begin position="110"/>
        <end position="129"/>
    </location>
</feature>
<organism evidence="2 3">
    <name type="scientific">Banduia mediterranea</name>
    <dbReference type="NCBI Taxonomy" id="3075609"/>
    <lineage>
        <taxon>Bacteria</taxon>
        <taxon>Pseudomonadati</taxon>
        <taxon>Pseudomonadota</taxon>
        <taxon>Gammaproteobacteria</taxon>
        <taxon>Nevskiales</taxon>
        <taxon>Algiphilaceae</taxon>
        <taxon>Banduia</taxon>
    </lineage>
</organism>
<keyword evidence="1" id="KW-0472">Membrane</keyword>
<dbReference type="RefSeq" id="WP_311364600.1">
    <property type="nucleotide sequence ID" value="NZ_JAVRIC010000008.1"/>
</dbReference>
<dbReference type="Proteomes" id="UP001254608">
    <property type="component" value="Unassembled WGS sequence"/>
</dbReference>
<feature type="transmembrane region" description="Helical" evidence="1">
    <location>
        <begin position="38"/>
        <end position="56"/>
    </location>
</feature>
<name>A0ABU2WH60_9GAMM</name>
<feature type="transmembrane region" description="Helical" evidence="1">
    <location>
        <begin position="12"/>
        <end position="31"/>
    </location>
</feature>
<keyword evidence="3" id="KW-1185">Reference proteome</keyword>
<keyword evidence="1" id="KW-1133">Transmembrane helix</keyword>
<feature type="transmembrane region" description="Helical" evidence="1">
    <location>
        <begin position="156"/>
        <end position="182"/>
    </location>
</feature>
<sequence>MTTSPLSRRAQVGAFAVLTVLMAATRFHHFVPVPDGSWAIFFAGGFYLAGASRWAFPLLMIEAVLVDYWAIHYAGISDFCVTGAYGFLVPTHAVLWFGGRLLRGAALNRVGLLKLVACSFIATSLAYWISNTSFYWLGGRYAEPNLAQYLERFFMYYGHFLFVTMSYIAFAAVVHLSVVIGLRPSESRT</sequence>
<reference evidence="2 3" key="1">
    <citation type="submission" date="2023-09" db="EMBL/GenBank/DDBJ databases">
        <authorList>
            <person name="Rey-Velasco X."/>
        </authorList>
    </citation>
    <scope>NUCLEOTIDE SEQUENCE [LARGE SCALE GENOMIC DNA]</scope>
    <source>
        <strain evidence="2 3">W345</strain>
    </source>
</reference>
<evidence type="ECO:0000313" key="2">
    <source>
        <dbReference type="EMBL" id="MDT0497208.1"/>
    </source>
</evidence>
<proteinExistence type="predicted"/>
<evidence type="ECO:0000313" key="3">
    <source>
        <dbReference type="Proteomes" id="UP001254608"/>
    </source>
</evidence>
<comment type="caution">
    <text evidence="2">The sequence shown here is derived from an EMBL/GenBank/DDBJ whole genome shotgun (WGS) entry which is preliminary data.</text>
</comment>
<protein>
    <submittedName>
        <fullName evidence="2">Uncharacterized protein</fullName>
    </submittedName>
</protein>
<accession>A0ABU2WH60</accession>
<gene>
    <name evidence="2" type="ORF">RM530_07500</name>
</gene>
<keyword evidence="1" id="KW-0812">Transmembrane</keyword>
<evidence type="ECO:0000256" key="1">
    <source>
        <dbReference type="SAM" id="Phobius"/>
    </source>
</evidence>